<name>A0A1I7NUX5_9HYPH</name>
<keyword evidence="3" id="KW-1185">Reference proteome</keyword>
<dbReference type="GO" id="GO:0045436">
    <property type="term" value="F:lycopene beta cyclase activity"/>
    <property type="evidence" value="ECO:0007669"/>
    <property type="project" value="InterPro"/>
</dbReference>
<reference evidence="2 3" key="1">
    <citation type="submission" date="2016-10" db="EMBL/GenBank/DDBJ databases">
        <authorList>
            <person name="de Groot N.N."/>
        </authorList>
    </citation>
    <scope>NUCLEOTIDE SEQUENCE [LARGE SCALE GENOMIC DNA]</scope>
    <source>
        <strain evidence="2 3">IPL20</strain>
    </source>
</reference>
<dbReference type="GO" id="GO:0016705">
    <property type="term" value="F:oxidoreductase activity, acting on paired donors, with incorporation or reduction of molecular oxygen"/>
    <property type="evidence" value="ECO:0007669"/>
    <property type="project" value="InterPro"/>
</dbReference>
<dbReference type="NCBIfam" id="TIGR01790">
    <property type="entry name" value="carotene-cycl"/>
    <property type="match status" value="1"/>
</dbReference>
<dbReference type="EMBL" id="FPCK01000004">
    <property type="protein sequence ID" value="SFV38432.1"/>
    <property type="molecule type" value="Genomic_DNA"/>
</dbReference>
<protein>
    <submittedName>
        <fullName evidence="2">Lycopene beta-cyclase</fullName>
    </submittedName>
</protein>
<dbReference type="GO" id="GO:0016117">
    <property type="term" value="P:carotenoid biosynthetic process"/>
    <property type="evidence" value="ECO:0007669"/>
    <property type="project" value="InterPro"/>
</dbReference>
<dbReference type="SUPFAM" id="SSF51905">
    <property type="entry name" value="FAD/NAD(P)-binding domain"/>
    <property type="match status" value="1"/>
</dbReference>
<dbReference type="InterPro" id="IPR008461">
    <property type="entry name" value="CrtY"/>
</dbReference>
<dbReference type="InterPro" id="IPR036188">
    <property type="entry name" value="FAD/NAD-bd_sf"/>
</dbReference>
<evidence type="ECO:0000313" key="2">
    <source>
        <dbReference type="EMBL" id="SFV38432.1"/>
    </source>
</evidence>
<dbReference type="Proteomes" id="UP000199074">
    <property type="component" value="Unassembled WGS sequence"/>
</dbReference>
<dbReference type="Pfam" id="PF05834">
    <property type="entry name" value="Lycopene_cycl"/>
    <property type="match status" value="1"/>
</dbReference>
<comment type="similarity">
    <text evidence="1">Belongs to the lycopene cyclase family.</text>
</comment>
<dbReference type="InterPro" id="IPR010108">
    <property type="entry name" value="Lycopene_cyclase_b/e"/>
</dbReference>
<dbReference type="NCBIfam" id="TIGR01789">
    <property type="entry name" value="lycopene_cycl"/>
    <property type="match status" value="1"/>
</dbReference>
<organism evidence="2 3">
    <name type="scientific">Devosia crocina</name>
    <dbReference type="NCBI Taxonomy" id="429728"/>
    <lineage>
        <taxon>Bacteria</taxon>
        <taxon>Pseudomonadati</taxon>
        <taxon>Pseudomonadota</taxon>
        <taxon>Alphaproteobacteria</taxon>
        <taxon>Hyphomicrobiales</taxon>
        <taxon>Devosiaceae</taxon>
        <taxon>Devosia</taxon>
    </lineage>
</organism>
<evidence type="ECO:0000313" key="3">
    <source>
        <dbReference type="Proteomes" id="UP000199074"/>
    </source>
</evidence>
<accession>A0A1I7NUX5</accession>
<proteinExistence type="inferred from homology"/>
<sequence length="400" mass="43933">MRKRESTFLPHSTKKPLLLAGAGLASALIAARLSHSHPDQPITILEGAAAGFGEHTWSFHIADTRPDDLAWLNPLIAHRWSGQSVRFVALDRHLTSGYASLTSSSVAKAVAALPNVTLLTHAAVSALAAGSVTLADGRVIEAEAVVDCRGYRPSKALVLGYQKFVGLEVELDHPHGLTDPVIMDASVSQLDGYRFVYLLPFSPTRVLIEDTRYADGEALDRDQLAADIRHYAQARGWSIAAVVREEDGILPIALAHDFDRFWAEHPADIPQAGMRAGLFHPTTGYSLPEAVRVANLIAAHWPGASAPLARAIRDHARIRHRQQGFYRLLNRMLFRAARPERRHLVLQRFYRLPQPVIERFYAGRSTPGDIARILVGKPPVPIHRALACLSEAPLLKAEKA</sequence>
<evidence type="ECO:0000256" key="1">
    <source>
        <dbReference type="ARBA" id="ARBA00006599"/>
    </source>
</evidence>
<dbReference type="RefSeq" id="WP_244542932.1">
    <property type="nucleotide sequence ID" value="NZ_FPCK01000004.1"/>
</dbReference>
<dbReference type="STRING" id="429728.SAMN05216456_3435"/>
<dbReference type="AlphaFoldDB" id="A0A1I7NUX5"/>
<gene>
    <name evidence="2" type="ORF">SAMN05216456_3435</name>
</gene>